<evidence type="ECO:0000313" key="2">
    <source>
        <dbReference type="Proteomes" id="UP000054928"/>
    </source>
</evidence>
<evidence type="ECO:0000313" key="1">
    <source>
        <dbReference type="EMBL" id="CEG38511.1"/>
    </source>
</evidence>
<reference evidence="2" key="1">
    <citation type="submission" date="2014-09" db="EMBL/GenBank/DDBJ databases">
        <authorList>
            <person name="Sharma Rahul"/>
            <person name="Thines Marco"/>
        </authorList>
    </citation>
    <scope>NUCLEOTIDE SEQUENCE [LARGE SCALE GENOMIC DNA]</scope>
</reference>
<dbReference type="RefSeq" id="XP_024574880.1">
    <property type="nucleotide sequence ID" value="XM_024723955.1"/>
</dbReference>
<protein>
    <submittedName>
        <fullName evidence="1">Uncharacterized protein</fullName>
    </submittedName>
</protein>
<dbReference type="Proteomes" id="UP000054928">
    <property type="component" value="Unassembled WGS sequence"/>
</dbReference>
<dbReference type="AlphaFoldDB" id="A0A0P1ADV2"/>
<organism evidence="1 2">
    <name type="scientific">Plasmopara halstedii</name>
    <name type="common">Downy mildew of sunflower</name>
    <dbReference type="NCBI Taxonomy" id="4781"/>
    <lineage>
        <taxon>Eukaryota</taxon>
        <taxon>Sar</taxon>
        <taxon>Stramenopiles</taxon>
        <taxon>Oomycota</taxon>
        <taxon>Peronosporomycetes</taxon>
        <taxon>Peronosporales</taxon>
        <taxon>Peronosporaceae</taxon>
        <taxon>Plasmopara</taxon>
    </lineage>
</organism>
<dbReference type="EMBL" id="CCYD01000322">
    <property type="protein sequence ID" value="CEG38511.1"/>
    <property type="molecule type" value="Genomic_DNA"/>
</dbReference>
<proteinExistence type="predicted"/>
<keyword evidence="2" id="KW-1185">Reference proteome</keyword>
<dbReference type="GeneID" id="36403635"/>
<sequence length="119" mass="13804">MDKSYEYLQIPIDDDEIMVRCVSQPTQSDDVIMDDDLVDNDERMPLAVYIHFPTSSIHHASPPQTELTHDNYLLSGRDAIVFHHPIHRRQLNHSQHHVLCDVPHTQQRLQIKSDAFPDA</sequence>
<name>A0A0P1ADV2_PLAHL</name>
<accession>A0A0P1ADV2</accession>